<dbReference type="EMBL" id="DF237051">
    <property type="protein sequence ID" value="GAQ82171.1"/>
    <property type="molecule type" value="Genomic_DNA"/>
</dbReference>
<feature type="compositionally biased region" description="Polar residues" evidence="1">
    <location>
        <begin position="338"/>
        <end position="359"/>
    </location>
</feature>
<gene>
    <name evidence="2" type="ORF">KFL_001020210</name>
</gene>
<feature type="compositionally biased region" description="Basic and acidic residues" evidence="1">
    <location>
        <begin position="239"/>
        <end position="250"/>
    </location>
</feature>
<feature type="region of interest" description="Disordered" evidence="1">
    <location>
        <begin position="111"/>
        <end position="181"/>
    </location>
</feature>
<feature type="compositionally biased region" description="Polar residues" evidence="1">
    <location>
        <begin position="120"/>
        <end position="131"/>
    </location>
</feature>
<sequence length="668" mass="71270">MAAFWQWKVAEELEFPAECIVFEDGDVPETATADSATLADNQILGSEVAGLGRSTQQSGAGHLQTVPEMEREDSAESVGTKSSGLGAIASAGPGIFDSEDSVNLMNGGRASRAQLKEPVSRSQGQANGSKSRTWDEDAIQTTKQHGSSGDQGGRGYDVSNEHGAEAHRPNGDASTSKQQKGLRFVGEAAKSRPAYKYLVDVKVHHKSGPQAENGHRHPDAQSSDEDSSDTGSNAVPLLRRSEESSNRPRESPTSPLMLESLSVQSTEVVVQSVVQTGGPNRSEDASASLEGWRLEPSREAAAGLGGRENGDVSDFGAEARPEESNSESVLSPFREESTTTVVLNSTGTSTLMTGETSAAQMDGRGREAAAAAEPSVREEAAGSSCKPGTNPPLNPPHRHSNLAAQPVTSSGQSSANTAVRGTEPPLRDEGEASASKAGSHLSALEEYLARSEECEEAPEALSAVEAATAMREAVRRMREDAALLALRLSALYASDASNLRQTAQSMVQHVVGAQAEVQEMRSGLVAIESQRLSVRNLLSDGLLSALVFAVLSEWPRFQASVIHWLGGLRSPGVSLSWPWRSKPNLVHPLPPRLPPKRWPWSWSLLVAVAFFGYKRLVTSLRQEQARRAMVRSLLGKWTQIAERLVIMGAIAERGLARTEVAGEEATRP</sequence>
<keyword evidence="3" id="KW-1185">Reference proteome</keyword>
<dbReference type="Proteomes" id="UP000054558">
    <property type="component" value="Unassembled WGS sequence"/>
</dbReference>
<evidence type="ECO:0000313" key="3">
    <source>
        <dbReference type="Proteomes" id="UP000054558"/>
    </source>
</evidence>
<proteinExistence type="predicted"/>
<dbReference type="AlphaFoldDB" id="A0A1Y1HZ06"/>
<evidence type="ECO:0000256" key="1">
    <source>
        <dbReference type="SAM" id="MobiDB-lite"/>
    </source>
</evidence>
<evidence type="ECO:0000313" key="2">
    <source>
        <dbReference type="EMBL" id="GAQ82171.1"/>
    </source>
</evidence>
<feature type="compositionally biased region" description="Basic and acidic residues" evidence="1">
    <location>
        <begin position="159"/>
        <end position="170"/>
    </location>
</feature>
<accession>A0A1Y1HZ06</accession>
<feature type="compositionally biased region" description="Polar residues" evidence="1">
    <location>
        <begin position="402"/>
        <end position="419"/>
    </location>
</feature>
<name>A0A1Y1HZ06_KLENI</name>
<organism evidence="2 3">
    <name type="scientific">Klebsormidium nitens</name>
    <name type="common">Green alga</name>
    <name type="synonym">Ulothrix nitens</name>
    <dbReference type="NCBI Taxonomy" id="105231"/>
    <lineage>
        <taxon>Eukaryota</taxon>
        <taxon>Viridiplantae</taxon>
        <taxon>Streptophyta</taxon>
        <taxon>Klebsormidiophyceae</taxon>
        <taxon>Klebsormidiales</taxon>
        <taxon>Klebsormidiaceae</taxon>
        <taxon>Klebsormidium</taxon>
    </lineage>
</organism>
<dbReference type="OMA" id="WGWENGH"/>
<feature type="region of interest" description="Disordered" evidence="1">
    <location>
        <begin position="207"/>
        <end position="260"/>
    </location>
</feature>
<feature type="compositionally biased region" description="Polar residues" evidence="1">
    <location>
        <begin position="139"/>
        <end position="148"/>
    </location>
</feature>
<feature type="region of interest" description="Disordered" evidence="1">
    <location>
        <begin position="274"/>
        <end position="439"/>
    </location>
</feature>
<protein>
    <submittedName>
        <fullName evidence="2">Uncharacterized protein</fullName>
    </submittedName>
</protein>
<feature type="region of interest" description="Disordered" evidence="1">
    <location>
        <begin position="53"/>
        <end position="86"/>
    </location>
</feature>
<reference evidence="2 3" key="1">
    <citation type="journal article" date="2014" name="Nat. Commun.">
        <title>Klebsormidium flaccidum genome reveals primary factors for plant terrestrial adaptation.</title>
        <authorList>
            <person name="Hori K."/>
            <person name="Maruyama F."/>
            <person name="Fujisawa T."/>
            <person name="Togashi T."/>
            <person name="Yamamoto N."/>
            <person name="Seo M."/>
            <person name="Sato S."/>
            <person name="Yamada T."/>
            <person name="Mori H."/>
            <person name="Tajima N."/>
            <person name="Moriyama T."/>
            <person name="Ikeuchi M."/>
            <person name="Watanabe M."/>
            <person name="Wada H."/>
            <person name="Kobayashi K."/>
            <person name="Saito M."/>
            <person name="Masuda T."/>
            <person name="Sasaki-Sekimoto Y."/>
            <person name="Mashiguchi K."/>
            <person name="Awai K."/>
            <person name="Shimojima M."/>
            <person name="Masuda S."/>
            <person name="Iwai M."/>
            <person name="Nobusawa T."/>
            <person name="Narise T."/>
            <person name="Kondo S."/>
            <person name="Saito H."/>
            <person name="Sato R."/>
            <person name="Murakawa M."/>
            <person name="Ihara Y."/>
            <person name="Oshima-Yamada Y."/>
            <person name="Ohtaka K."/>
            <person name="Satoh M."/>
            <person name="Sonobe K."/>
            <person name="Ishii M."/>
            <person name="Ohtani R."/>
            <person name="Kanamori-Sato M."/>
            <person name="Honoki R."/>
            <person name="Miyazaki D."/>
            <person name="Mochizuki H."/>
            <person name="Umetsu J."/>
            <person name="Higashi K."/>
            <person name="Shibata D."/>
            <person name="Kamiya Y."/>
            <person name="Sato N."/>
            <person name="Nakamura Y."/>
            <person name="Tabata S."/>
            <person name="Ida S."/>
            <person name="Kurokawa K."/>
            <person name="Ohta H."/>
        </authorList>
    </citation>
    <scope>NUCLEOTIDE SEQUENCE [LARGE SCALE GENOMIC DNA]</scope>
    <source>
        <strain evidence="2 3">NIES-2285</strain>
    </source>
</reference>
<feature type="compositionally biased region" description="Low complexity" evidence="1">
    <location>
        <begin position="251"/>
        <end position="260"/>
    </location>
</feature>